<evidence type="ECO:0000256" key="4">
    <source>
        <dbReference type="ARBA" id="ARBA00022519"/>
    </source>
</evidence>
<dbReference type="PANTHER" id="PTHR32063:SF14">
    <property type="entry name" value="BLL4319 PROTEIN"/>
    <property type="match status" value="1"/>
</dbReference>
<dbReference type="RefSeq" id="WP_191617550.1">
    <property type="nucleotide sequence ID" value="NZ_JACYFG010000036.1"/>
</dbReference>
<feature type="transmembrane region" description="Helical" evidence="8">
    <location>
        <begin position="858"/>
        <end position="877"/>
    </location>
</feature>
<dbReference type="Proteomes" id="UP000622317">
    <property type="component" value="Unassembled WGS sequence"/>
</dbReference>
<feature type="transmembrane region" description="Helical" evidence="8">
    <location>
        <begin position="1002"/>
        <end position="1028"/>
    </location>
</feature>
<dbReference type="Gene3D" id="3.30.70.1320">
    <property type="entry name" value="Multidrug efflux transporter AcrB pore domain like"/>
    <property type="match status" value="1"/>
</dbReference>
<evidence type="ECO:0000256" key="6">
    <source>
        <dbReference type="ARBA" id="ARBA00022989"/>
    </source>
</evidence>
<feature type="transmembrane region" description="Helical" evidence="8">
    <location>
        <begin position="925"/>
        <end position="952"/>
    </location>
</feature>
<dbReference type="Gene3D" id="3.30.70.1440">
    <property type="entry name" value="Multidrug efflux transporter AcrB pore domain"/>
    <property type="match status" value="1"/>
</dbReference>
<dbReference type="SUPFAM" id="SSF82866">
    <property type="entry name" value="Multidrug efflux transporter AcrB transmembrane domain"/>
    <property type="match status" value="2"/>
</dbReference>
<feature type="transmembrane region" description="Helical" evidence="8">
    <location>
        <begin position="346"/>
        <end position="365"/>
    </location>
</feature>
<evidence type="ECO:0000256" key="2">
    <source>
        <dbReference type="ARBA" id="ARBA00022448"/>
    </source>
</evidence>
<gene>
    <name evidence="9" type="ORF">IEN85_13190</name>
</gene>
<evidence type="ECO:0000256" key="8">
    <source>
        <dbReference type="SAM" id="Phobius"/>
    </source>
</evidence>
<evidence type="ECO:0000256" key="1">
    <source>
        <dbReference type="ARBA" id="ARBA00004429"/>
    </source>
</evidence>
<evidence type="ECO:0000256" key="3">
    <source>
        <dbReference type="ARBA" id="ARBA00022475"/>
    </source>
</evidence>
<dbReference type="PANTHER" id="PTHR32063">
    <property type="match status" value="1"/>
</dbReference>
<feature type="transmembrane region" description="Helical" evidence="8">
    <location>
        <begin position="538"/>
        <end position="560"/>
    </location>
</feature>
<comment type="subcellular location">
    <subcellularLocation>
        <location evidence="1">Cell inner membrane</location>
        <topology evidence="1">Multi-pass membrane protein</topology>
    </subcellularLocation>
</comment>
<feature type="transmembrane region" description="Helical" evidence="8">
    <location>
        <begin position="475"/>
        <end position="493"/>
    </location>
</feature>
<dbReference type="FunFam" id="1.20.1640.10:FF:000001">
    <property type="entry name" value="Efflux pump membrane transporter"/>
    <property type="match status" value="1"/>
</dbReference>
<dbReference type="GO" id="GO:0005886">
    <property type="term" value="C:plasma membrane"/>
    <property type="evidence" value="ECO:0007669"/>
    <property type="project" value="UniProtKB-SubCell"/>
</dbReference>
<sequence>MSYKKSAFTDHFVRRPVLAIVVNLLIVVAGVQAIFTATSGSGDFTVRQYPANENAAVTIVTPYIGADAELVKGFITTPIERAIASAANIDYIESTSVQGLSTIKARLKLNADGTKALAEISSKLDQARRDLPPEAEVPTISIETADSETASMYLSFGSERQERNEVTDYLVRVVQPALTAVPGVQRADILGPRTYAMRVWLQPDKLAAYDISASEVQAALAANNTLSAVGQTKGQYLQVKLSTNTALSSVEEFRQLVVRDKGADLVRLGDVADVELGAEDYTADVRFDGKDAVFMGIWILPTANALDVIDRVRAEMDELRQSFPVGFTGEIAYDATEYIDTALNEVITTLAETLAIVMVVIFLFLGSVRSVLVPIVAIPISLVGGIFLMQVFGFSINLLTLLAIVLAVGLVVDDAIVVVENVERHLREGEKPLDAAILGARELIGPIIATTIVLAAVYAPIAFQGGLTGSLFREFTVTLAGSVIISSIVALTLSPMLSGAILKAENEEKGLTGAINHFFDRLRDRYHRAVKLTVKNRWIVFAGGALLTICVLPLFILASMTTELAPTEDQGVIFGVVSTPSNSTVEQASFYTAQVQDAFESLPEYDYSFQLTFATGGFGGVIVKPWDERETNIFEIRQMLMPKLMGVTGITLFPILPAALPGGSNFPVEFVVSSTADSKEVLGFAQEIAAEAAGSGLFAFPPEIDVKVDEPQTRIVFDREKIAALGLNMATVGRDVAANLGGNYVNRFPIKGRSYKVVAQIERAERLTPDAIKEIFVRGPSGKLIPLDAIARLENGVEPRSLNRFNQLNSAKIQGIPAAPLDQALAELERIAAEKLPATYQIDYAGESRQLRVEGSNFLPMLGLAMVLIFLVLAVQFNSFRDPLIILLGSVPLGFFGALLFVALRAPGDPWTPHWSWGWTTSWNIYSQVGVITLIGLVTKNSILIVEFANALQRQGKEKMEAAAEAAAVRLRPILMTTAATVFGHMMLIFVTGAGAAARNSIGLVLVGGMAIGTVFTLFFVPSLYVILAKTRETSEETASETSVAAGANATA</sequence>
<dbReference type="InterPro" id="IPR001036">
    <property type="entry name" value="Acrflvin-R"/>
</dbReference>
<name>A0A927II39_9BACT</name>
<keyword evidence="4" id="KW-0997">Cell inner membrane</keyword>
<dbReference type="SUPFAM" id="SSF82714">
    <property type="entry name" value="Multidrug efflux transporter AcrB TolC docking domain, DN and DC subdomains"/>
    <property type="match status" value="2"/>
</dbReference>
<evidence type="ECO:0000256" key="7">
    <source>
        <dbReference type="ARBA" id="ARBA00023136"/>
    </source>
</evidence>
<keyword evidence="6 8" id="KW-1133">Transmembrane helix</keyword>
<reference evidence="9" key="1">
    <citation type="submission" date="2020-09" db="EMBL/GenBank/DDBJ databases">
        <title>Pelagicoccus enzymogenes sp. nov. with an EPS production, isolated from marine sediment.</title>
        <authorList>
            <person name="Feng X."/>
        </authorList>
    </citation>
    <scope>NUCLEOTIDE SEQUENCE</scope>
    <source>
        <strain evidence="9">NFK12</strain>
    </source>
</reference>
<evidence type="ECO:0000256" key="5">
    <source>
        <dbReference type="ARBA" id="ARBA00022692"/>
    </source>
</evidence>
<comment type="caution">
    <text evidence="9">The sequence shown here is derived from an EMBL/GenBank/DDBJ whole genome shotgun (WGS) entry which is preliminary data.</text>
</comment>
<keyword evidence="2" id="KW-0813">Transport</keyword>
<dbReference type="EMBL" id="JACYFG010000036">
    <property type="protein sequence ID" value="MBD5780449.1"/>
    <property type="molecule type" value="Genomic_DNA"/>
</dbReference>
<dbReference type="Pfam" id="PF00873">
    <property type="entry name" value="ACR_tran"/>
    <property type="match status" value="1"/>
</dbReference>
<feature type="transmembrane region" description="Helical" evidence="8">
    <location>
        <begin position="973"/>
        <end position="996"/>
    </location>
</feature>
<evidence type="ECO:0000313" key="10">
    <source>
        <dbReference type="Proteomes" id="UP000622317"/>
    </source>
</evidence>
<dbReference type="AlphaFoldDB" id="A0A927II39"/>
<dbReference type="Gene3D" id="3.30.70.1430">
    <property type="entry name" value="Multidrug efflux transporter AcrB pore domain"/>
    <property type="match status" value="2"/>
</dbReference>
<keyword evidence="5 8" id="KW-0812">Transmembrane</keyword>
<dbReference type="GO" id="GO:0042910">
    <property type="term" value="F:xenobiotic transmembrane transporter activity"/>
    <property type="evidence" value="ECO:0007669"/>
    <property type="project" value="TreeGrafter"/>
</dbReference>
<dbReference type="PRINTS" id="PR00702">
    <property type="entry name" value="ACRIFLAVINRP"/>
</dbReference>
<protein>
    <submittedName>
        <fullName evidence="9">Efflux RND transporter permease subunit</fullName>
    </submittedName>
</protein>
<dbReference type="InterPro" id="IPR027463">
    <property type="entry name" value="AcrB_DN_DC_subdom"/>
</dbReference>
<dbReference type="Gene3D" id="1.20.1640.10">
    <property type="entry name" value="Multidrug efflux transporter AcrB transmembrane domain"/>
    <property type="match status" value="2"/>
</dbReference>
<dbReference type="Gene3D" id="3.30.2090.10">
    <property type="entry name" value="Multidrug efflux transporter AcrB TolC docking domain, DN and DC subdomains"/>
    <property type="match status" value="2"/>
</dbReference>
<accession>A0A927II39</accession>
<feature type="transmembrane region" description="Helical" evidence="8">
    <location>
        <begin position="372"/>
        <end position="392"/>
    </location>
</feature>
<keyword evidence="3" id="KW-1003">Cell membrane</keyword>
<dbReference type="SUPFAM" id="SSF82693">
    <property type="entry name" value="Multidrug efflux transporter AcrB pore domain, PN1, PN2, PC1 and PC2 subdomains"/>
    <property type="match status" value="3"/>
</dbReference>
<keyword evidence="10" id="KW-1185">Reference proteome</keyword>
<feature type="transmembrane region" description="Helical" evidence="8">
    <location>
        <begin position="884"/>
        <end position="905"/>
    </location>
</feature>
<keyword evidence="7 8" id="KW-0472">Membrane</keyword>
<feature type="transmembrane region" description="Helical" evidence="8">
    <location>
        <begin position="398"/>
        <end position="422"/>
    </location>
</feature>
<proteinExistence type="predicted"/>
<evidence type="ECO:0000313" key="9">
    <source>
        <dbReference type="EMBL" id="MBD5780449.1"/>
    </source>
</evidence>
<organism evidence="9 10">
    <name type="scientific">Pelagicoccus enzymogenes</name>
    <dbReference type="NCBI Taxonomy" id="2773457"/>
    <lineage>
        <taxon>Bacteria</taxon>
        <taxon>Pseudomonadati</taxon>
        <taxon>Verrucomicrobiota</taxon>
        <taxon>Opitutia</taxon>
        <taxon>Puniceicoccales</taxon>
        <taxon>Pelagicoccaceae</taxon>
        <taxon>Pelagicoccus</taxon>
    </lineage>
</organism>
<feature type="transmembrane region" description="Helical" evidence="8">
    <location>
        <begin position="443"/>
        <end position="463"/>
    </location>
</feature>